<keyword evidence="5" id="KW-0482">Metalloprotease</keyword>
<reference evidence="8 9" key="1">
    <citation type="submission" date="2024-05" db="EMBL/GenBank/DDBJ databases">
        <title>Genome sequencing and assembly of Indian major carp, Cirrhinus mrigala (Hamilton, 1822).</title>
        <authorList>
            <person name="Mohindra V."/>
            <person name="Chowdhury L.M."/>
            <person name="Lal K."/>
            <person name="Jena J.K."/>
        </authorList>
    </citation>
    <scope>NUCLEOTIDE SEQUENCE [LARGE SCALE GENOMIC DNA]</scope>
    <source>
        <strain evidence="8">CM1030</strain>
        <tissue evidence="8">Blood</tissue>
    </source>
</reference>
<feature type="domain" description="Peptidase M24" evidence="7">
    <location>
        <begin position="130"/>
        <end position="199"/>
    </location>
</feature>
<keyword evidence="4" id="KW-0378">Hydrolase</keyword>
<sequence length="235" mass="26325">MDPASRLVQLRQGNWPIEQYVMDFCELCHLVDFKESFLKDIFFFGLCNNISNRMPGHHRHWSLLRYIDYALLLAGSAFTVGIANDKPHHPPVPATPKCLHAMSGIVNIMPEPAHVTPAKPKSAHGTERIDEPGLKSLRMGRVVQERVVLTVEPGIYFVNHLLDKALNSQEQCGFINNDILARFRGFGGVRIEDDIAVTADGVELLTCVPRTVEEIEAFMTDETSKSFSPLSSQKL</sequence>
<evidence type="ECO:0000256" key="2">
    <source>
        <dbReference type="ARBA" id="ARBA00022670"/>
    </source>
</evidence>
<dbReference type="InterPro" id="IPR036005">
    <property type="entry name" value="Creatinase/aminopeptidase-like"/>
</dbReference>
<dbReference type="AlphaFoldDB" id="A0ABD0MZ91"/>
<dbReference type="GO" id="GO:0008237">
    <property type="term" value="F:metallopeptidase activity"/>
    <property type="evidence" value="ECO:0007669"/>
    <property type="project" value="UniProtKB-KW"/>
</dbReference>
<evidence type="ECO:0000259" key="7">
    <source>
        <dbReference type="Pfam" id="PF00557"/>
    </source>
</evidence>
<dbReference type="Gene3D" id="3.90.230.10">
    <property type="entry name" value="Creatinase/methionine aminopeptidase superfamily"/>
    <property type="match status" value="1"/>
</dbReference>
<keyword evidence="9" id="KW-1185">Reference proteome</keyword>
<evidence type="ECO:0000313" key="9">
    <source>
        <dbReference type="Proteomes" id="UP001529510"/>
    </source>
</evidence>
<keyword evidence="2" id="KW-0645">Protease</keyword>
<evidence type="ECO:0000256" key="3">
    <source>
        <dbReference type="ARBA" id="ARBA00022723"/>
    </source>
</evidence>
<evidence type="ECO:0000256" key="6">
    <source>
        <dbReference type="ARBA" id="ARBA00023211"/>
    </source>
</evidence>
<dbReference type="InterPro" id="IPR052433">
    <property type="entry name" value="X-Pro_dipept-like"/>
</dbReference>
<evidence type="ECO:0000313" key="8">
    <source>
        <dbReference type="EMBL" id="KAL0154335.1"/>
    </source>
</evidence>
<protein>
    <recommendedName>
        <fullName evidence="7">Peptidase M24 domain-containing protein</fullName>
    </recommendedName>
</protein>
<comment type="cofactor">
    <cofactor evidence="1">
        <name>Mn(2+)</name>
        <dbReference type="ChEBI" id="CHEBI:29035"/>
    </cofactor>
</comment>
<evidence type="ECO:0000256" key="4">
    <source>
        <dbReference type="ARBA" id="ARBA00022801"/>
    </source>
</evidence>
<keyword evidence="6" id="KW-0464">Manganese</keyword>
<comment type="caution">
    <text evidence="8">The sequence shown here is derived from an EMBL/GenBank/DDBJ whole genome shotgun (WGS) entry which is preliminary data.</text>
</comment>
<gene>
    <name evidence="8" type="ORF">M9458_050358</name>
</gene>
<dbReference type="EMBL" id="JAMKFB020000034">
    <property type="protein sequence ID" value="KAL0154335.1"/>
    <property type="molecule type" value="Genomic_DNA"/>
</dbReference>
<dbReference type="GO" id="GO:0046872">
    <property type="term" value="F:metal ion binding"/>
    <property type="evidence" value="ECO:0007669"/>
    <property type="project" value="UniProtKB-KW"/>
</dbReference>
<accession>A0ABD0MZ91</accession>
<name>A0ABD0MZ91_CIRMR</name>
<dbReference type="Pfam" id="PF00557">
    <property type="entry name" value="Peptidase_M24"/>
    <property type="match status" value="1"/>
</dbReference>
<dbReference type="Proteomes" id="UP001529510">
    <property type="component" value="Unassembled WGS sequence"/>
</dbReference>
<dbReference type="PANTHER" id="PTHR48480:SF2">
    <property type="entry name" value="PEPTIDASE D"/>
    <property type="match status" value="1"/>
</dbReference>
<dbReference type="SUPFAM" id="SSF55920">
    <property type="entry name" value="Creatinase/aminopeptidase"/>
    <property type="match status" value="1"/>
</dbReference>
<organism evidence="8 9">
    <name type="scientific">Cirrhinus mrigala</name>
    <name type="common">Mrigala</name>
    <dbReference type="NCBI Taxonomy" id="683832"/>
    <lineage>
        <taxon>Eukaryota</taxon>
        <taxon>Metazoa</taxon>
        <taxon>Chordata</taxon>
        <taxon>Craniata</taxon>
        <taxon>Vertebrata</taxon>
        <taxon>Euteleostomi</taxon>
        <taxon>Actinopterygii</taxon>
        <taxon>Neopterygii</taxon>
        <taxon>Teleostei</taxon>
        <taxon>Ostariophysi</taxon>
        <taxon>Cypriniformes</taxon>
        <taxon>Cyprinidae</taxon>
        <taxon>Labeoninae</taxon>
        <taxon>Labeonini</taxon>
        <taxon>Cirrhinus</taxon>
    </lineage>
</organism>
<dbReference type="PANTHER" id="PTHR48480">
    <property type="match status" value="1"/>
</dbReference>
<evidence type="ECO:0000256" key="5">
    <source>
        <dbReference type="ARBA" id="ARBA00023049"/>
    </source>
</evidence>
<dbReference type="GO" id="GO:0006508">
    <property type="term" value="P:proteolysis"/>
    <property type="evidence" value="ECO:0007669"/>
    <property type="project" value="UniProtKB-KW"/>
</dbReference>
<proteinExistence type="predicted"/>
<keyword evidence="3" id="KW-0479">Metal-binding</keyword>
<dbReference type="InterPro" id="IPR000994">
    <property type="entry name" value="Pept_M24"/>
</dbReference>
<evidence type="ECO:0000256" key="1">
    <source>
        <dbReference type="ARBA" id="ARBA00001936"/>
    </source>
</evidence>